<dbReference type="Gene3D" id="2.30.30.40">
    <property type="entry name" value="SH3 Domains"/>
    <property type="match status" value="1"/>
</dbReference>
<dbReference type="GO" id="GO:0031410">
    <property type="term" value="C:cytoplasmic vesicle"/>
    <property type="evidence" value="ECO:0007669"/>
    <property type="project" value="TreeGrafter"/>
</dbReference>
<dbReference type="AlphaFoldDB" id="A0A813MKI3"/>
<dbReference type="SUPFAM" id="SSF64268">
    <property type="entry name" value="PX domain"/>
    <property type="match status" value="1"/>
</dbReference>
<dbReference type="Pfam" id="PF00787">
    <property type="entry name" value="PX"/>
    <property type="match status" value="1"/>
</dbReference>
<dbReference type="GO" id="GO:0016197">
    <property type="term" value="P:endosomal transport"/>
    <property type="evidence" value="ECO:0007669"/>
    <property type="project" value="TreeGrafter"/>
</dbReference>
<dbReference type="Proteomes" id="UP000663879">
    <property type="component" value="Unassembled WGS sequence"/>
</dbReference>
<feature type="compositionally biased region" description="Low complexity" evidence="4">
    <location>
        <begin position="132"/>
        <end position="176"/>
    </location>
</feature>
<dbReference type="PROSITE" id="PS50195">
    <property type="entry name" value="PX"/>
    <property type="match status" value="1"/>
</dbReference>
<dbReference type="SMART" id="SM00312">
    <property type="entry name" value="PX"/>
    <property type="match status" value="1"/>
</dbReference>
<keyword evidence="8" id="KW-1185">Reference proteome</keyword>
<evidence type="ECO:0000259" key="6">
    <source>
        <dbReference type="PROSITE" id="PS50195"/>
    </source>
</evidence>
<feature type="region of interest" description="Disordered" evidence="4">
    <location>
        <begin position="130"/>
        <end position="228"/>
    </location>
</feature>
<dbReference type="Gene3D" id="1.20.1270.60">
    <property type="entry name" value="Arfaptin homology (AH) domain/BAR domain"/>
    <property type="match status" value="1"/>
</dbReference>
<dbReference type="GO" id="GO:0006897">
    <property type="term" value="P:endocytosis"/>
    <property type="evidence" value="ECO:0007669"/>
    <property type="project" value="TreeGrafter"/>
</dbReference>
<dbReference type="InterPro" id="IPR027267">
    <property type="entry name" value="AH/BAR_dom_sf"/>
</dbReference>
<dbReference type="InterPro" id="IPR019497">
    <property type="entry name" value="Sorting_nexin_WASP-bd-dom"/>
</dbReference>
<evidence type="ECO:0008006" key="9">
    <source>
        <dbReference type="Google" id="ProtNLM"/>
    </source>
</evidence>
<dbReference type="SUPFAM" id="SSF103657">
    <property type="entry name" value="BAR/IMD domain-like"/>
    <property type="match status" value="1"/>
</dbReference>
<dbReference type="EMBL" id="CAJNOC010000193">
    <property type="protein sequence ID" value="CAF0725194.1"/>
    <property type="molecule type" value="Genomic_DNA"/>
</dbReference>
<gene>
    <name evidence="7" type="ORF">OXX778_LOCUS2468</name>
</gene>
<evidence type="ECO:0000313" key="8">
    <source>
        <dbReference type="Proteomes" id="UP000663879"/>
    </source>
</evidence>
<feature type="compositionally biased region" description="Polar residues" evidence="4">
    <location>
        <begin position="73"/>
        <end position="82"/>
    </location>
</feature>
<feature type="compositionally biased region" description="Polar residues" evidence="4">
    <location>
        <begin position="90"/>
        <end position="99"/>
    </location>
</feature>
<dbReference type="Pfam" id="PF00018">
    <property type="entry name" value="SH3_1"/>
    <property type="match status" value="1"/>
</dbReference>
<dbReference type="OrthoDB" id="10254720at2759"/>
<accession>A0A813MKI3</accession>
<feature type="domain" description="SH3" evidence="5">
    <location>
        <begin position="1"/>
        <end position="60"/>
    </location>
</feature>
<evidence type="ECO:0000256" key="3">
    <source>
        <dbReference type="PROSITE-ProRule" id="PRU00192"/>
    </source>
</evidence>
<reference evidence="7" key="1">
    <citation type="submission" date="2021-02" db="EMBL/GenBank/DDBJ databases">
        <authorList>
            <person name="Nowell W R."/>
        </authorList>
    </citation>
    <scope>NUCLEOTIDE SEQUENCE</scope>
    <source>
        <strain evidence="7">Ploen Becks lab</strain>
    </source>
</reference>
<sequence>MKKVRVLYEFKAEDSNELTTYVGEELTVINPSVFDGWMQCQNRNGQQGIVPTTYVESINDSDDDIPPPPSESTYGFGQNAPSWNIPAPGSSYQNTEEFDSFTSPVNTNLAQNSLLADTAIDWNSFLTENPANTSSSTSNTNLNNNLLSNDLNPTFNSTSNSSNYNQNSQNYNIPSSKGNNQSYDDDSFDSDEEPSVNTSATTGMNNSSNFYANNNNNQSRSSVSSGIVNPGNSTGTIKVKQKNSYGLEVFLLHGPVKKVLDSDKFSSIVLNEMRQSVWKRVSPPYQIQILGYHSDKKYHGVKKFTSYEIQAKIFPQKVRRRYNHFDWLHERLVEKYPNICIPPLPGKAVTGNFEDEFIAKRKAQLELWLNRMASHPVVGQSEVFVHFLQCDEASSKWKAGKRKAEKDEYRAAQWFCTLTVPGESVDSPNGIKEKVDKFSKACVNLDNSVKNVVSSLDKIAGINNSMLRKEYVGLGKRFDDLGIALNNESLDASNNHELTDALITTGNTYTQIGNMFGEQPKTDIGPLLDRFQLYRGIIQQMPDIVQFEKQSIQTYEEFQNRPEKLEGRSLMEIAPRREIISHVTFAEMNLFNKDKVDDFNQYMKTFLQQQIAFYSEITECLKRAYATFEKIPSNTSPTNNFNSSFRR</sequence>
<dbReference type="GO" id="GO:0035091">
    <property type="term" value="F:phosphatidylinositol binding"/>
    <property type="evidence" value="ECO:0007669"/>
    <property type="project" value="InterPro"/>
</dbReference>
<evidence type="ECO:0000259" key="5">
    <source>
        <dbReference type="PROSITE" id="PS50002"/>
    </source>
</evidence>
<dbReference type="InterPro" id="IPR001452">
    <property type="entry name" value="SH3_domain"/>
</dbReference>
<name>A0A813MKI3_9BILA</name>
<dbReference type="SMART" id="SM00326">
    <property type="entry name" value="SH3"/>
    <property type="match status" value="1"/>
</dbReference>
<evidence type="ECO:0000313" key="7">
    <source>
        <dbReference type="EMBL" id="CAF0725194.1"/>
    </source>
</evidence>
<dbReference type="PANTHER" id="PTHR45827:SF1">
    <property type="entry name" value="SORTING NEXIN"/>
    <property type="match status" value="1"/>
</dbReference>
<dbReference type="SUPFAM" id="SSF50044">
    <property type="entry name" value="SH3-domain"/>
    <property type="match status" value="1"/>
</dbReference>
<comment type="similarity">
    <text evidence="1">Belongs to the sorting nexin family.</text>
</comment>
<protein>
    <recommendedName>
        <fullName evidence="9">Sorting nexin</fullName>
    </recommendedName>
</protein>
<dbReference type="Gene3D" id="3.30.1520.10">
    <property type="entry name" value="Phox-like domain"/>
    <property type="match status" value="1"/>
</dbReference>
<dbReference type="GO" id="GO:0005886">
    <property type="term" value="C:plasma membrane"/>
    <property type="evidence" value="ECO:0007669"/>
    <property type="project" value="TreeGrafter"/>
</dbReference>
<dbReference type="Pfam" id="PF10456">
    <property type="entry name" value="BAR_3_WASP_bdg"/>
    <property type="match status" value="1"/>
</dbReference>
<feature type="region of interest" description="Disordered" evidence="4">
    <location>
        <begin position="59"/>
        <end position="99"/>
    </location>
</feature>
<evidence type="ECO:0000256" key="2">
    <source>
        <dbReference type="ARBA" id="ARBA00022443"/>
    </source>
</evidence>
<feature type="compositionally biased region" description="Acidic residues" evidence="4">
    <location>
        <begin position="183"/>
        <end position="194"/>
    </location>
</feature>
<feature type="compositionally biased region" description="Polar residues" evidence="4">
    <location>
        <begin position="195"/>
        <end position="204"/>
    </location>
</feature>
<organism evidence="7 8">
    <name type="scientific">Brachionus calyciflorus</name>
    <dbReference type="NCBI Taxonomy" id="104777"/>
    <lineage>
        <taxon>Eukaryota</taxon>
        <taxon>Metazoa</taxon>
        <taxon>Spiralia</taxon>
        <taxon>Gnathifera</taxon>
        <taxon>Rotifera</taxon>
        <taxon>Eurotatoria</taxon>
        <taxon>Monogononta</taxon>
        <taxon>Pseudotrocha</taxon>
        <taxon>Ploima</taxon>
        <taxon>Brachionidae</taxon>
        <taxon>Brachionus</taxon>
    </lineage>
</organism>
<feature type="compositionally biased region" description="Low complexity" evidence="4">
    <location>
        <begin position="205"/>
        <end position="225"/>
    </location>
</feature>
<dbReference type="PROSITE" id="PS50002">
    <property type="entry name" value="SH3"/>
    <property type="match status" value="1"/>
</dbReference>
<dbReference type="InterPro" id="IPR036028">
    <property type="entry name" value="SH3-like_dom_sf"/>
</dbReference>
<evidence type="ECO:0000256" key="4">
    <source>
        <dbReference type="SAM" id="MobiDB-lite"/>
    </source>
</evidence>
<dbReference type="PANTHER" id="PTHR45827">
    <property type="entry name" value="SORTING NEXIN"/>
    <property type="match status" value="1"/>
</dbReference>
<dbReference type="InterPro" id="IPR036871">
    <property type="entry name" value="PX_dom_sf"/>
</dbReference>
<evidence type="ECO:0000256" key="1">
    <source>
        <dbReference type="ARBA" id="ARBA00010883"/>
    </source>
</evidence>
<comment type="caution">
    <text evidence="7">The sequence shown here is derived from an EMBL/GenBank/DDBJ whole genome shotgun (WGS) entry which is preliminary data.</text>
</comment>
<proteinExistence type="inferred from homology"/>
<keyword evidence="2 3" id="KW-0728">SH3 domain</keyword>
<dbReference type="InterPro" id="IPR001683">
    <property type="entry name" value="PX_dom"/>
</dbReference>
<feature type="domain" description="PX" evidence="6">
    <location>
        <begin position="285"/>
        <end position="395"/>
    </location>
</feature>
<dbReference type="GO" id="GO:0097320">
    <property type="term" value="P:plasma membrane tubulation"/>
    <property type="evidence" value="ECO:0007669"/>
    <property type="project" value="TreeGrafter"/>
</dbReference>